<sequence>MFIIYFCIFPSMTDLNRYKPNNNNHNVVNSTVINSNNNSSSNSSSSGVEGGYVRSRIRDRDREKDRDRHSEGADGISGYYSDHYSGNNATHLLTSASTQHAPYNRFCSYDLLRQHSSEETYMPGHTNYNERHRTDFADRRTRPHSITNRRGAIKHQKTHDFNGHRFVAKFFRQPTFCAFCNLFLWGFGKQGYRCIICQTVVHKKCHDKLLGKCSGSVFNSASTILLRERFKIDMPHRFKPHTFMSPTFCDHCGSIMGGFFIQGLKCSVKIFDDNHYHELIVLELRRAYE</sequence>
<dbReference type="PROSITE" id="PS50081">
    <property type="entry name" value="ZF_DAG_PE_2"/>
    <property type="match status" value="2"/>
</dbReference>
<dbReference type="GO" id="GO:0004674">
    <property type="term" value="F:protein serine/threonine kinase activity"/>
    <property type="evidence" value="ECO:0007669"/>
    <property type="project" value="UniProtKB-KW"/>
</dbReference>
<dbReference type="AlphaFoldDB" id="A0A1A9VNJ0"/>
<dbReference type="PROSITE" id="PS00479">
    <property type="entry name" value="ZF_DAG_PE_1"/>
    <property type="match status" value="1"/>
</dbReference>
<dbReference type="GO" id="GO:0008270">
    <property type="term" value="F:zinc ion binding"/>
    <property type="evidence" value="ECO:0007669"/>
    <property type="project" value="UniProtKB-KW"/>
</dbReference>
<dbReference type="GO" id="GO:0035556">
    <property type="term" value="P:intracellular signal transduction"/>
    <property type="evidence" value="ECO:0007669"/>
    <property type="project" value="TreeGrafter"/>
</dbReference>
<protein>
    <recommendedName>
        <fullName evidence="4">Phorbol-ester/DAG-type domain-containing protein</fullName>
    </recommendedName>
</protein>
<dbReference type="Pfam" id="PF00130">
    <property type="entry name" value="C1_1"/>
    <property type="match status" value="2"/>
</dbReference>
<keyword evidence="2" id="KW-0862">Zinc</keyword>
<feature type="domain" description="Phorbol-ester/DAG-type" evidence="4">
    <location>
        <begin position="235"/>
        <end position="267"/>
    </location>
</feature>
<dbReference type="PANTHER" id="PTHR22968">
    <property type="entry name" value="PROTEIN KINASE C, MU"/>
    <property type="match status" value="1"/>
</dbReference>
<name>A0A1A9VNJ0_GLOAU</name>
<dbReference type="SMART" id="SM00109">
    <property type="entry name" value="C1"/>
    <property type="match status" value="2"/>
</dbReference>
<feature type="compositionally biased region" description="Low complexity" evidence="3">
    <location>
        <begin position="29"/>
        <end position="46"/>
    </location>
</feature>
<feature type="domain" description="Phorbol-ester/DAG-type" evidence="4">
    <location>
        <begin position="163"/>
        <end position="213"/>
    </location>
</feature>
<dbReference type="GO" id="GO:0016020">
    <property type="term" value="C:membrane"/>
    <property type="evidence" value="ECO:0007669"/>
    <property type="project" value="UniProtKB-SubCell"/>
</dbReference>
<evidence type="ECO:0000256" key="3">
    <source>
        <dbReference type="SAM" id="MobiDB-lite"/>
    </source>
</evidence>
<dbReference type="GO" id="GO:0005829">
    <property type="term" value="C:cytosol"/>
    <property type="evidence" value="ECO:0007669"/>
    <property type="project" value="TreeGrafter"/>
</dbReference>
<accession>A0A1A9VNJ0</accession>
<dbReference type="InterPro" id="IPR002219">
    <property type="entry name" value="PKC_DAG/PE"/>
</dbReference>
<dbReference type="EnsemblMetazoa" id="GAUT042636-RA">
    <property type="protein sequence ID" value="GAUT042636-PA"/>
    <property type="gene ID" value="GAUT042636"/>
</dbReference>
<evidence type="ECO:0000259" key="4">
    <source>
        <dbReference type="PROSITE" id="PS50081"/>
    </source>
</evidence>
<dbReference type="PANTHER" id="PTHR22968:SF14">
    <property type="entry name" value="PROTEIN KINASE C"/>
    <property type="match status" value="1"/>
</dbReference>
<evidence type="ECO:0000313" key="6">
    <source>
        <dbReference type="Proteomes" id="UP000078200"/>
    </source>
</evidence>
<proteinExistence type="predicted"/>
<dbReference type="InterPro" id="IPR046349">
    <property type="entry name" value="C1-like_sf"/>
</dbReference>
<evidence type="ECO:0000256" key="2">
    <source>
        <dbReference type="ARBA" id="ARBA00022833"/>
    </source>
</evidence>
<feature type="region of interest" description="Disordered" evidence="3">
    <location>
        <begin position="29"/>
        <end position="80"/>
    </location>
</feature>
<dbReference type="STRING" id="7395.A0A1A9VNJ0"/>
<feature type="compositionally biased region" description="Basic and acidic residues" evidence="3">
    <location>
        <begin position="56"/>
        <end position="72"/>
    </location>
</feature>
<organism evidence="5 6">
    <name type="scientific">Glossina austeni</name>
    <name type="common">Savannah tsetse fly</name>
    <dbReference type="NCBI Taxonomy" id="7395"/>
    <lineage>
        <taxon>Eukaryota</taxon>
        <taxon>Metazoa</taxon>
        <taxon>Ecdysozoa</taxon>
        <taxon>Arthropoda</taxon>
        <taxon>Hexapoda</taxon>
        <taxon>Insecta</taxon>
        <taxon>Pterygota</taxon>
        <taxon>Neoptera</taxon>
        <taxon>Endopterygota</taxon>
        <taxon>Diptera</taxon>
        <taxon>Brachycera</taxon>
        <taxon>Muscomorpha</taxon>
        <taxon>Hippoboscoidea</taxon>
        <taxon>Glossinidae</taxon>
        <taxon>Glossina</taxon>
    </lineage>
</organism>
<evidence type="ECO:0000313" key="5">
    <source>
        <dbReference type="EnsemblMetazoa" id="GAUT042636-PA"/>
    </source>
</evidence>
<dbReference type="PRINTS" id="PR00008">
    <property type="entry name" value="DAGPEDOMAIN"/>
</dbReference>
<dbReference type="InterPro" id="IPR020454">
    <property type="entry name" value="DAG/PE-bd"/>
</dbReference>
<dbReference type="VEuPathDB" id="VectorBase:GAUT042636"/>
<dbReference type="Proteomes" id="UP000078200">
    <property type="component" value="Unassembled WGS sequence"/>
</dbReference>
<dbReference type="Gene3D" id="3.30.60.20">
    <property type="match status" value="2"/>
</dbReference>
<keyword evidence="1" id="KW-0479">Metal-binding</keyword>
<keyword evidence="6" id="KW-1185">Reference proteome</keyword>
<evidence type="ECO:0000256" key="1">
    <source>
        <dbReference type="ARBA" id="ARBA00022723"/>
    </source>
</evidence>
<dbReference type="SUPFAM" id="SSF57889">
    <property type="entry name" value="Cysteine-rich domain"/>
    <property type="match status" value="2"/>
</dbReference>
<dbReference type="FunFam" id="3.30.60.20:FF:000008">
    <property type="entry name" value="Protein kinase C theta"/>
    <property type="match status" value="1"/>
</dbReference>
<dbReference type="GO" id="GO:0007200">
    <property type="term" value="P:phospholipase C-activating G protein-coupled receptor signaling pathway"/>
    <property type="evidence" value="ECO:0007669"/>
    <property type="project" value="TreeGrafter"/>
</dbReference>
<dbReference type="CDD" id="cd20834">
    <property type="entry name" value="C1_nPKC_theta-like_rpt1"/>
    <property type="match status" value="1"/>
</dbReference>
<reference evidence="5" key="1">
    <citation type="submission" date="2020-05" db="UniProtKB">
        <authorList>
            <consortium name="EnsemblMetazoa"/>
        </authorList>
    </citation>
    <scope>IDENTIFICATION</scope>
    <source>
        <strain evidence="5">TTRI</strain>
    </source>
</reference>